<accession>A0A7W7SE53</accession>
<dbReference type="EMBL" id="JACHJR010000001">
    <property type="protein sequence ID" value="MBB4948816.1"/>
    <property type="molecule type" value="Genomic_DNA"/>
</dbReference>
<reference evidence="2 3" key="1">
    <citation type="submission" date="2020-08" db="EMBL/GenBank/DDBJ databases">
        <title>Sequencing the genomes of 1000 actinobacteria strains.</title>
        <authorList>
            <person name="Klenk H.-P."/>
        </authorList>
    </citation>
    <scope>NUCLEOTIDE SEQUENCE [LARGE SCALE GENOMIC DNA]</scope>
    <source>
        <strain evidence="2 3">DSM 44786</strain>
    </source>
</reference>
<protein>
    <submittedName>
        <fullName evidence="2">Uncharacterized protein</fullName>
    </submittedName>
</protein>
<name>A0A7W7SE53_9ACTN</name>
<evidence type="ECO:0000256" key="1">
    <source>
        <dbReference type="SAM" id="SignalP"/>
    </source>
</evidence>
<feature type="chain" id="PRO_5039235665" evidence="1">
    <location>
        <begin position="28"/>
        <end position="509"/>
    </location>
</feature>
<organism evidence="2 3">
    <name type="scientific">Kitasatospora gansuensis</name>
    <dbReference type="NCBI Taxonomy" id="258050"/>
    <lineage>
        <taxon>Bacteria</taxon>
        <taxon>Bacillati</taxon>
        <taxon>Actinomycetota</taxon>
        <taxon>Actinomycetes</taxon>
        <taxon>Kitasatosporales</taxon>
        <taxon>Streptomycetaceae</taxon>
        <taxon>Kitasatospora</taxon>
    </lineage>
</organism>
<feature type="signal peptide" evidence="1">
    <location>
        <begin position="1"/>
        <end position="27"/>
    </location>
</feature>
<keyword evidence="3" id="KW-1185">Reference proteome</keyword>
<keyword evidence="1" id="KW-0732">Signal</keyword>
<proteinExistence type="predicted"/>
<dbReference type="AlphaFoldDB" id="A0A7W7SE53"/>
<gene>
    <name evidence="2" type="ORF">F4556_004351</name>
</gene>
<comment type="caution">
    <text evidence="2">The sequence shown here is derived from an EMBL/GenBank/DDBJ whole genome shotgun (WGS) entry which is preliminary data.</text>
</comment>
<dbReference type="RefSeq" id="WP_184918713.1">
    <property type="nucleotide sequence ID" value="NZ_JACHJR010000001.1"/>
</dbReference>
<sequence>MYSARLLTSAATVALAAGLLTAPAATAVGAAVTDPHAVPAPGFASTGARTDACDDTTAPGFVPTAAPVLTARTTGTEARYALWDETTGTKLFDQTVPALDGLLSATPTGLTDGHTYAWRYWPAGGGKPTPKCHFRVDVTAPAAVAVSSTDFPESGSGQTPQKYAGQLGSFTFKADGATCYQYVLNGTLSVGSPCQTPAGPDGTLTVQLKPKQWGTNTLTVQATDDAGNVAQPVSYSFYAPWNPNPASAPGDVDGDAVADILLPDQAGNLQVISTGGNDTTPSSVIAAQLSPSGASWAGTEIVSRGYQNHDPVSDLQVLSPGNGYLYTYPNFDLGEFRGGAALFFGTRPAGTPGMEPDWSRATQLVGLGVLGQGTISSLLSVEDGDLWLFTNPRNMYRYRTATQLSTGGAWAGYQVIEPAVAADGSLTLRSRELATGQLREYAVPKGADGTYDFAALAAPAAGTVVGTFPVADYPTLDSSADGNLYAVTASRHLVTFTGLTHPKDRGLLK</sequence>
<evidence type="ECO:0000313" key="2">
    <source>
        <dbReference type="EMBL" id="MBB4948816.1"/>
    </source>
</evidence>
<dbReference type="Proteomes" id="UP000573327">
    <property type="component" value="Unassembled WGS sequence"/>
</dbReference>
<evidence type="ECO:0000313" key="3">
    <source>
        <dbReference type="Proteomes" id="UP000573327"/>
    </source>
</evidence>